<reference evidence="2 3" key="1">
    <citation type="journal article" date="2020" name="Microbiol. Res.">
        <title>Flavobacterium pokkalii sp. nov., a novel plant growth promoting native rhizobacteria isolated from pokkali rice grown in coastal saline affected agricultural regions of southern India, Kerala.</title>
        <authorList>
            <person name="Menon R.R."/>
            <person name="Kumari S."/>
            <person name="Viver T."/>
            <person name="Rameshkumar N."/>
        </authorList>
    </citation>
    <scope>NUCLEOTIDE SEQUENCE [LARGE SCALE GENOMIC DNA]</scope>
    <source>
        <strain evidence="2 3">L1I52</strain>
    </source>
</reference>
<dbReference type="EMBL" id="NASZ01000045">
    <property type="protein sequence ID" value="MBD0726710.1"/>
    <property type="molecule type" value="Genomic_DNA"/>
</dbReference>
<evidence type="ECO:0000313" key="2">
    <source>
        <dbReference type="EMBL" id="MBD0726710.1"/>
    </source>
</evidence>
<sequence>MDSKSYYYGFGYGILSSKVPERFTMYFGGSDLGNRGVIIKENFLNLNMFYKGSKFVEITDKKEKVFIKDFDGYWFNNKLIIVKFKDNDNKQRFLKIYEEVSNDLHPKINIEEMKYAPLDDYDLKYIDLNLDLSYLKRYRLFKNLLGFILIIVTFFKAKRIYNNL</sequence>
<keyword evidence="1" id="KW-1133">Transmembrane helix</keyword>
<comment type="caution">
    <text evidence="2">The sequence shown here is derived from an EMBL/GenBank/DDBJ whole genome shotgun (WGS) entry which is preliminary data.</text>
</comment>
<proteinExistence type="predicted"/>
<gene>
    <name evidence="2" type="ORF">B6A10_16180</name>
</gene>
<dbReference type="Proteomes" id="UP000661715">
    <property type="component" value="Unassembled WGS sequence"/>
</dbReference>
<name>A0ABR7UYY0_9FLAO</name>
<evidence type="ECO:0000256" key="1">
    <source>
        <dbReference type="SAM" id="Phobius"/>
    </source>
</evidence>
<protein>
    <submittedName>
        <fullName evidence="2">Uncharacterized protein</fullName>
    </submittedName>
</protein>
<feature type="transmembrane region" description="Helical" evidence="1">
    <location>
        <begin position="140"/>
        <end position="157"/>
    </location>
</feature>
<evidence type="ECO:0000313" key="3">
    <source>
        <dbReference type="Proteomes" id="UP000661715"/>
    </source>
</evidence>
<keyword evidence="1" id="KW-0812">Transmembrane</keyword>
<accession>A0ABR7UYY0</accession>
<keyword evidence="3" id="KW-1185">Reference proteome</keyword>
<keyword evidence="1" id="KW-0472">Membrane</keyword>
<organism evidence="2 3">
    <name type="scientific">Flavobacterium pokkalii</name>
    <dbReference type="NCBI Taxonomy" id="1940408"/>
    <lineage>
        <taxon>Bacteria</taxon>
        <taxon>Pseudomonadati</taxon>
        <taxon>Bacteroidota</taxon>
        <taxon>Flavobacteriia</taxon>
        <taxon>Flavobacteriales</taxon>
        <taxon>Flavobacteriaceae</taxon>
        <taxon>Flavobacterium</taxon>
    </lineage>
</organism>